<keyword evidence="1" id="KW-0472">Membrane</keyword>
<protein>
    <submittedName>
        <fullName evidence="2">Uncharacterized protein</fullName>
    </submittedName>
</protein>
<evidence type="ECO:0000313" key="3">
    <source>
        <dbReference type="Proteomes" id="UP001565471"/>
    </source>
</evidence>
<reference evidence="2 3" key="1">
    <citation type="submission" date="2024-07" db="EMBL/GenBank/DDBJ databases">
        <title>Genomic Encyclopedia of Type Strains, Phase V (KMG-V): Genome sequencing to study the core and pangenomes of soil and plant-associated prokaryotes.</title>
        <authorList>
            <person name="Whitman W."/>
        </authorList>
    </citation>
    <scope>NUCLEOTIDE SEQUENCE [LARGE SCALE GENOMIC DNA]</scope>
    <source>
        <strain evidence="2 3">USDA 415</strain>
    </source>
</reference>
<keyword evidence="1" id="KW-0812">Transmembrane</keyword>
<keyword evidence="3" id="KW-1185">Reference proteome</keyword>
<proteinExistence type="predicted"/>
<sequence>MAFEGPTINRGGIGERDSGISAGTIEVRVDDIAQLFHTLDPFPFREKDLDREAEEYIVGWARELPADHPFRIVVHFPDDQSQTDLSRDLPEALGKYFASRAGVIQGDLNELFRIGRRSLAIGVAILVACLLASNLASGFLADASFKKMVEESFLILGWVANWRPLEIFLYDWWPIARRRDLYHRLSAATVDRKPYQGAARARTTSRSTSAP</sequence>
<evidence type="ECO:0000256" key="1">
    <source>
        <dbReference type="SAM" id="Phobius"/>
    </source>
</evidence>
<accession>A0ABV4FC95</accession>
<gene>
    <name evidence="2" type="ORF">ABIF29_007879</name>
</gene>
<dbReference type="GeneID" id="92950899"/>
<keyword evidence="1" id="KW-1133">Transmembrane helix</keyword>
<dbReference type="Proteomes" id="UP001565471">
    <property type="component" value="Unassembled WGS sequence"/>
</dbReference>
<dbReference type="RefSeq" id="WP_016847935.1">
    <property type="nucleotide sequence ID" value="NZ_BJNL01000088.1"/>
</dbReference>
<comment type="caution">
    <text evidence="2">The sequence shown here is derived from an EMBL/GenBank/DDBJ whole genome shotgun (WGS) entry which is preliminary data.</text>
</comment>
<organism evidence="2 3">
    <name type="scientific">Bradyrhizobium elkanii</name>
    <dbReference type="NCBI Taxonomy" id="29448"/>
    <lineage>
        <taxon>Bacteria</taxon>
        <taxon>Pseudomonadati</taxon>
        <taxon>Pseudomonadota</taxon>
        <taxon>Alphaproteobacteria</taxon>
        <taxon>Hyphomicrobiales</taxon>
        <taxon>Nitrobacteraceae</taxon>
        <taxon>Bradyrhizobium</taxon>
    </lineage>
</organism>
<name>A0ABV4FC95_BRAEL</name>
<feature type="transmembrane region" description="Helical" evidence="1">
    <location>
        <begin position="119"/>
        <end position="141"/>
    </location>
</feature>
<dbReference type="EMBL" id="JBGBZA010000002">
    <property type="protein sequence ID" value="MEY9321080.1"/>
    <property type="molecule type" value="Genomic_DNA"/>
</dbReference>
<evidence type="ECO:0000313" key="2">
    <source>
        <dbReference type="EMBL" id="MEY9321080.1"/>
    </source>
</evidence>